<gene>
    <name evidence="22" type="ORF">ABIE13_005107</name>
</gene>
<dbReference type="InterPro" id="IPR008972">
    <property type="entry name" value="Cupredoxin"/>
</dbReference>
<comment type="caution">
    <text evidence="22">The sequence shown here is derived from an EMBL/GenBank/DDBJ whole genome shotgun (WGS) entry which is preliminary data.</text>
</comment>
<keyword evidence="4" id="KW-0813">Transport</keyword>
<keyword evidence="23" id="KW-1185">Reference proteome</keyword>
<dbReference type="InterPro" id="IPR014222">
    <property type="entry name" value="Cyt_c_oxidase_su2"/>
</dbReference>
<evidence type="ECO:0000256" key="1">
    <source>
        <dbReference type="ARBA" id="ARBA00004141"/>
    </source>
</evidence>
<dbReference type="PROSITE" id="PS00078">
    <property type="entry name" value="COX2"/>
    <property type="match status" value="1"/>
</dbReference>
<dbReference type="Pfam" id="PF00034">
    <property type="entry name" value="Cytochrom_C"/>
    <property type="match status" value="1"/>
</dbReference>
<feature type="region of interest" description="Disordered" evidence="18">
    <location>
        <begin position="290"/>
        <end position="309"/>
    </location>
</feature>
<dbReference type="SUPFAM" id="SSF46626">
    <property type="entry name" value="Cytochrome c"/>
    <property type="match status" value="1"/>
</dbReference>
<dbReference type="RefSeq" id="WP_354448542.1">
    <property type="nucleotide sequence ID" value="NZ_JBEPSH010000013.1"/>
</dbReference>
<feature type="transmembrane region" description="Helical" evidence="19">
    <location>
        <begin position="22"/>
        <end position="48"/>
    </location>
</feature>
<evidence type="ECO:0000256" key="7">
    <source>
        <dbReference type="ARBA" id="ARBA00022692"/>
    </source>
</evidence>
<comment type="similarity">
    <text evidence="3">Belongs to the cytochrome c oxidase subunit 2 family.</text>
</comment>
<evidence type="ECO:0000256" key="13">
    <source>
        <dbReference type="ARBA" id="ARBA00023136"/>
    </source>
</evidence>
<evidence type="ECO:0000313" key="23">
    <source>
        <dbReference type="Proteomes" id="UP001549320"/>
    </source>
</evidence>
<keyword evidence="13 19" id="KW-0472">Membrane</keyword>
<feature type="domain" description="Cytochrome c" evidence="21">
    <location>
        <begin position="221"/>
        <end position="320"/>
    </location>
</feature>
<evidence type="ECO:0000259" key="20">
    <source>
        <dbReference type="PROSITE" id="PS50857"/>
    </source>
</evidence>
<dbReference type="Pfam" id="PF00116">
    <property type="entry name" value="COX2"/>
    <property type="match status" value="1"/>
</dbReference>
<evidence type="ECO:0000256" key="18">
    <source>
        <dbReference type="SAM" id="MobiDB-lite"/>
    </source>
</evidence>
<sequence>MSSGATLSTPQSAFHAGGEQSAAFIELTIVLVAGATVIFAGVMLLLFLSLSREGRAHTRLWLMGGGVLMPVVVLTALFFYSEWKRPAWKPVPPPNALVVSVTGHMWWWEVTYHDTQTGSRFVTANEIRLPQGRPVYFALASEDVIHSFWVPALGGKMDMVPGRIQHLLLTPAALGRWRGQCAEFCGEQHALMALDVVVSSAEEFNAWALTQAQPAMTTDLLLSHPGRSAFLQNRCNFCHAVRGISDADPGVAQSGLGPDLTHVGSRVSLAAATLPNTPQNLRRWIEHTQDIKPGARMPSGADRVPSKDMEDIAEWLSQLK</sequence>
<keyword evidence="7 19" id="KW-0812">Transmembrane</keyword>
<proteinExistence type="inferred from homology"/>
<name>A0ABV2QFZ5_9BURK</name>
<keyword evidence="8 17" id="KW-0479">Metal-binding</keyword>
<protein>
    <recommendedName>
        <fullName evidence="15">Cytochrome aa3 subunit 2</fullName>
    </recommendedName>
</protein>
<evidence type="ECO:0000256" key="6">
    <source>
        <dbReference type="ARBA" id="ARBA00022660"/>
    </source>
</evidence>
<evidence type="ECO:0000256" key="16">
    <source>
        <dbReference type="ARBA" id="ARBA00047816"/>
    </source>
</evidence>
<evidence type="ECO:0000313" key="22">
    <source>
        <dbReference type="EMBL" id="MET4579969.1"/>
    </source>
</evidence>
<comment type="catalytic activity">
    <reaction evidence="16">
        <text>4 Fe(II)-[cytochrome c] + O2 + 8 H(+)(in) = 4 Fe(III)-[cytochrome c] + 2 H2O + 4 H(+)(out)</text>
        <dbReference type="Rhea" id="RHEA:11436"/>
        <dbReference type="Rhea" id="RHEA-COMP:10350"/>
        <dbReference type="Rhea" id="RHEA-COMP:14399"/>
        <dbReference type="ChEBI" id="CHEBI:15377"/>
        <dbReference type="ChEBI" id="CHEBI:15378"/>
        <dbReference type="ChEBI" id="CHEBI:15379"/>
        <dbReference type="ChEBI" id="CHEBI:29033"/>
        <dbReference type="ChEBI" id="CHEBI:29034"/>
        <dbReference type="EC" id="7.1.1.9"/>
    </reaction>
</comment>
<evidence type="ECO:0000256" key="10">
    <source>
        <dbReference type="ARBA" id="ARBA00022989"/>
    </source>
</evidence>
<dbReference type="InterPro" id="IPR001505">
    <property type="entry name" value="Copper_CuA"/>
</dbReference>
<organism evidence="22 23">
    <name type="scientific">Ottowia thiooxydans</name>
    <dbReference type="NCBI Taxonomy" id="219182"/>
    <lineage>
        <taxon>Bacteria</taxon>
        <taxon>Pseudomonadati</taxon>
        <taxon>Pseudomonadota</taxon>
        <taxon>Betaproteobacteria</taxon>
        <taxon>Burkholderiales</taxon>
        <taxon>Comamonadaceae</taxon>
        <taxon>Ottowia</taxon>
    </lineage>
</organism>
<dbReference type="EMBL" id="JBEPSH010000013">
    <property type="protein sequence ID" value="MET4579969.1"/>
    <property type="molecule type" value="Genomic_DNA"/>
</dbReference>
<evidence type="ECO:0000259" key="21">
    <source>
        <dbReference type="PROSITE" id="PS51007"/>
    </source>
</evidence>
<dbReference type="Proteomes" id="UP001549320">
    <property type="component" value="Unassembled WGS sequence"/>
</dbReference>
<evidence type="ECO:0000256" key="12">
    <source>
        <dbReference type="ARBA" id="ARBA00023008"/>
    </source>
</evidence>
<dbReference type="SUPFAM" id="SSF49503">
    <property type="entry name" value="Cupredoxins"/>
    <property type="match status" value="1"/>
</dbReference>
<keyword evidence="12" id="KW-0186">Copper</keyword>
<dbReference type="PANTHER" id="PTHR22888">
    <property type="entry name" value="CYTOCHROME C OXIDASE, SUBUNIT II"/>
    <property type="match status" value="1"/>
</dbReference>
<evidence type="ECO:0000256" key="14">
    <source>
        <dbReference type="ARBA" id="ARBA00024688"/>
    </source>
</evidence>
<evidence type="ECO:0000256" key="17">
    <source>
        <dbReference type="PROSITE-ProRule" id="PRU00433"/>
    </source>
</evidence>
<evidence type="ECO:0000256" key="11">
    <source>
        <dbReference type="ARBA" id="ARBA00023004"/>
    </source>
</evidence>
<dbReference type="InterPro" id="IPR036909">
    <property type="entry name" value="Cyt_c-like_dom_sf"/>
</dbReference>
<comment type="subcellular location">
    <subcellularLocation>
        <location evidence="1">Membrane</location>
        <topology evidence="1">Multi-pass membrane protein</topology>
    </subcellularLocation>
    <subcellularLocation>
        <location evidence="2">Periplasm</location>
    </subcellularLocation>
</comment>
<evidence type="ECO:0000256" key="5">
    <source>
        <dbReference type="ARBA" id="ARBA00022617"/>
    </source>
</evidence>
<feature type="domain" description="Cytochrome oxidase subunit II copper A binding" evidence="20">
    <location>
        <begin position="94"/>
        <end position="210"/>
    </location>
</feature>
<feature type="transmembrane region" description="Helical" evidence="19">
    <location>
        <begin position="60"/>
        <end position="80"/>
    </location>
</feature>
<evidence type="ECO:0000256" key="8">
    <source>
        <dbReference type="ARBA" id="ARBA00022723"/>
    </source>
</evidence>
<keyword evidence="6" id="KW-0679">Respiratory chain</keyword>
<dbReference type="NCBIfam" id="TIGR02866">
    <property type="entry name" value="CoxB"/>
    <property type="match status" value="1"/>
</dbReference>
<evidence type="ECO:0000256" key="2">
    <source>
        <dbReference type="ARBA" id="ARBA00004418"/>
    </source>
</evidence>
<dbReference type="PROSITE" id="PS50857">
    <property type="entry name" value="COX2_CUA"/>
    <property type="match status" value="1"/>
</dbReference>
<reference evidence="22 23" key="1">
    <citation type="submission" date="2024-06" db="EMBL/GenBank/DDBJ databases">
        <title>Sorghum-associated microbial communities from plants grown in Nebraska, USA.</title>
        <authorList>
            <person name="Schachtman D."/>
        </authorList>
    </citation>
    <scope>NUCLEOTIDE SEQUENCE [LARGE SCALE GENOMIC DNA]</scope>
    <source>
        <strain evidence="22 23">2709</strain>
    </source>
</reference>
<dbReference type="InterPro" id="IPR009056">
    <property type="entry name" value="Cyt_c-like_dom"/>
</dbReference>
<keyword evidence="11 17" id="KW-0408">Iron</keyword>
<keyword evidence="10 19" id="KW-1133">Transmembrane helix</keyword>
<evidence type="ECO:0000256" key="4">
    <source>
        <dbReference type="ARBA" id="ARBA00022448"/>
    </source>
</evidence>
<evidence type="ECO:0000256" key="3">
    <source>
        <dbReference type="ARBA" id="ARBA00007866"/>
    </source>
</evidence>
<dbReference type="PANTHER" id="PTHR22888:SF9">
    <property type="entry name" value="CYTOCHROME C OXIDASE SUBUNIT 2"/>
    <property type="match status" value="1"/>
</dbReference>
<dbReference type="InterPro" id="IPR045187">
    <property type="entry name" value="CcO_II"/>
</dbReference>
<evidence type="ECO:0000256" key="15">
    <source>
        <dbReference type="ARBA" id="ARBA00031399"/>
    </source>
</evidence>
<accession>A0ABV2QFZ5</accession>
<keyword evidence="5 17" id="KW-0349">Heme</keyword>
<dbReference type="PROSITE" id="PS51007">
    <property type="entry name" value="CYTC"/>
    <property type="match status" value="1"/>
</dbReference>
<comment type="function">
    <text evidence="14">Subunits I and II form the functional core of the enzyme complex. Electrons originating in cytochrome c are transferred via heme a and Cu(A) to the binuclear center formed by heme a3 and Cu(B).</text>
</comment>
<dbReference type="Gene3D" id="2.60.40.420">
    <property type="entry name" value="Cupredoxins - blue copper proteins"/>
    <property type="match status" value="1"/>
</dbReference>
<evidence type="ECO:0000256" key="19">
    <source>
        <dbReference type="SAM" id="Phobius"/>
    </source>
</evidence>
<dbReference type="CDD" id="cd04213">
    <property type="entry name" value="CuRO_CcO_Caa3_II"/>
    <property type="match status" value="1"/>
</dbReference>
<dbReference type="InterPro" id="IPR034236">
    <property type="entry name" value="CuRO_CcO_Caa3_II"/>
</dbReference>
<keyword evidence="9" id="KW-0249">Electron transport</keyword>
<evidence type="ECO:0000256" key="9">
    <source>
        <dbReference type="ARBA" id="ARBA00022982"/>
    </source>
</evidence>
<dbReference type="InterPro" id="IPR002429">
    <property type="entry name" value="CcO_II-like_C"/>
</dbReference>